<dbReference type="Proteomes" id="UP000887566">
    <property type="component" value="Unplaced"/>
</dbReference>
<keyword evidence="3" id="KW-0808">Transferase</keyword>
<dbReference type="InterPro" id="IPR036940">
    <property type="entry name" value="PI3/4_kinase_cat_sf"/>
</dbReference>
<dbReference type="PANTHER" id="PTHR10048:SF22">
    <property type="entry name" value="PHOSPHATIDYLINOSITOL 4-KINASE BETA"/>
    <property type="match status" value="1"/>
</dbReference>
<dbReference type="PROSITE" id="PS00915">
    <property type="entry name" value="PI3_4_KINASE_1"/>
    <property type="match status" value="1"/>
</dbReference>
<feature type="domain" description="PIK helical" evidence="10">
    <location>
        <begin position="43"/>
        <end position="232"/>
    </location>
</feature>
<dbReference type="PANTHER" id="PTHR10048">
    <property type="entry name" value="PHOSPHATIDYLINOSITOL KINASE"/>
    <property type="match status" value="1"/>
</dbReference>
<evidence type="ECO:0000256" key="1">
    <source>
        <dbReference type="ARBA" id="ARBA00004450"/>
    </source>
</evidence>
<evidence type="ECO:0000256" key="6">
    <source>
        <dbReference type="ARBA" id="ARBA00037860"/>
    </source>
</evidence>
<dbReference type="GO" id="GO:0046854">
    <property type="term" value="P:phosphatidylinositol phosphate biosynthetic process"/>
    <property type="evidence" value="ECO:0007669"/>
    <property type="project" value="InterPro"/>
</dbReference>
<sequence>MNSAEEPQTPSTVQNCAHSQVGLCSRCKLKEAYNLSDIEATLSTSTATTAENRQKQREEEEGGKPAVDLGEEAMEMEEGRSNLSNGQNDREQLGVARIESIPEQHAMPPPPVPTGQTQSWLLRLFESKMFNATIAMQYLYNSKEPGVLTYLGNRLFFFDNNEVDFYLPQLVNLYINIREVAEVLHPYIVKRCRESVEFSLQCSWLLEAYGVEIYRMSKKKPQGCKLRNMILSEELRPPSSIIGPLPSLPGGEQRLKTHQRSRSDAALPLFCATTTGLDRPAASRQPPALAQMRALFQYNVPYKEGGMKRSVSSASSRSFLVPGDLSSGRAFDNGCECFLEAEPIVYDDVAGQKLHCRCSAPRLQPEQEFVRSLTAIGNRLKAIQGKEGKTARLISELALLNLNLPARVWVPFFSDTLKHVVLRIPHTAGCVLNSKDKAPYCVFVEVLTVDDIHQAAVPQKMSDAARSENNMAATAEDLPTVHFSLVPPNGSDHDDAWTHDDDEISSQLSIKLPPMDTLSQMSVDSTTSSDSRDPGVTIAAADIRRRLSAWVQAPKKQLKHSVEDPSASALSEPWEEKVARIRETSPYGRLPRWRLLPVIVKTGDDLRQELLAYQLLTALLNIWEEEHVPLFLRPYKIVVVSHDSGMIEPIINACSLHQIKKNAGEDETRPAGSLLEYFRRTFGSPNSEQFLRAQENFVQSCAGYSLACYFLQVKDRHNGNILLDSEGHLIHIDFGFILSISPKNLGFETSPFKLTQELVDVMGGIGSDMFEYFKILMLRGLIAARKHHERIMNIVEIMMSGSQLPCFRGGATTVRALRDRFHMNCTDEQLHNLVDSMVEQSKDSLTTRLYDNFQYFTNGIL</sequence>
<dbReference type="EC" id="2.7.1.67" evidence="2"/>
<accession>A0A914VGE6</accession>
<dbReference type="CDD" id="cd05168">
    <property type="entry name" value="PI4Kc_III_beta"/>
    <property type="match status" value="1"/>
</dbReference>
<dbReference type="WBParaSite" id="PSAMB.scaffold1975size26313.g15819.t1">
    <property type="protein sequence ID" value="PSAMB.scaffold1975size26313.g15819.t1"/>
    <property type="gene ID" value="PSAMB.scaffold1975size26313.g15819"/>
</dbReference>
<evidence type="ECO:0000256" key="8">
    <source>
        <dbReference type="SAM" id="MobiDB-lite"/>
    </source>
</evidence>
<dbReference type="GO" id="GO:0030867">
    <property type="term" value="C:rough endoplasmic reticulum membrane"/>
    <property type="evidence" value="ECO:0007669"/>
    <property type="project" value="UniProtKB-SubCell"/>
</dbReference>
<dbReference type="AlphaFoldDB" id="A0A914VGE6"/>
<dbReference type="Gene3D" id="1.10.1070.11">
    <property type="entry name" value="Phosphatidylinositol 3-/4-kinase, catalytic domain"/>
    <property type="match status" value="1"/>
</dbReference>
<evidence type="ECO:0000256" key="2">
    <source>
        <dbReference type="ARBA" id="ARBA00012169"/>
    </source>
</evidence>
<dbReference type="InterPro" id="IPR011009">
    <property type="entry name" value="Kinase-like_dom_sf"/>
</dbReference>
<dbReference type="InterPro" id="IPR049160">
    <property type="entry name" value="PI4KB-PIK1_PIK"/>
</dbReference>
<dbReference type="PROSITE" id="PS50290">
    <property type="entry name" value="PI3_4_KINASE_3"/>
    <property type="match status" value="1"/>
</dbReference>
<name>A0A914VGE6_9BILA</name>
<dbReference type="Gene3D" id="3.30.1010.10">
    <property type="entry name" value="Phosphatidylinositol 3-kinase Catalytic Subunit, Chain A, domain 4"/>
    <property type="match status" value="1"/>
</dbReference>
<feature type="compositionally biased region" description="Low complexity" evidence="8">
    <location>
        <begin position="41"/>
        <end position="50"/>
    </location>
</feature>
<evidence type="ECO:0000259" key="10">
    <source>
        <dbReference type="PROSITE" id="PS51545"/>
    </source>
</evidence>
<keyword evidence="11" id="KW-1185">Reference proteome</keyword>
<dbReference type="GO" id="GO:0004430">
    <property type="term" value="F:1-phosphatidylinositol 4-kinase activity"/>
    <property type="evidence" value="ECO:0007669"/>
    <property type="project" value="UniProtKB-EC"/>
</dbReference>
<dbReference type="InterPro" id="IPR015433">
    <property type="entry name" value="PI3/4_kinase"/>
</dbReference>
<dbReference type="SMART" id="SM00146">
    <property type="entry name" value="PI3Kc"/>
    <property type="match status" value="1"/>
</dbReference>
<evidence type="ECO:0000256" key="7">
    <source>
        <dbReference type="ARBA" id="ARBA00039877"/>
    </source>
</evidence>
<dbReference type="FunFam" id="1.10.1070.11:FF:000016">
    <property type="entry name" value="PIK1p Phosphatidylinositol 4-kinase"/>
    <property type="match status" value="1"/>
</dbReference>
<evidence type="ECO:0000256" key="4">
    <source>
        <dbReference type="ARBA" id="ARBA00022777"/>
    </source>
</evidence>
<evidence type="ECO:0000256" key="5">
    <source>
        <dbReference type="ARBA" id="ARBA00036767"/>
    </source>
</evidence>
<comment type="catalytic activity">
    <reaction evidence="5">
        <text>a 1,2-diacyl-sn-glycero-3-phospho-(1D-myo-inositol) + ATP = a 1,2-diacyl-sn-glycero-3-phospho-(1D-myo-inositol 4-phosphate) + ADP + H(+)</text>
        <dbReference type="Rhea" id="RHEA:19877"/>
        <dbReference type="ChEBI" id="CHEBI:15378"/>
        <dbReference type="ChEBI" id="CHEBI:30616"/>
        <dbReference type="ChEBI" id="CHEBI:57880"/>
        <dbReference type="ChEBI" id="CHEBI:58178"/>
        <dbReference type="ChEBI" id="CHEBI:456216"/>
        <dbReference type="EC" id="2.7.1.67"/>
    </reaction>
    <physiologicalReaction direction="left-to-right" evidence="5">
        <dbReference type="Rhea" id="RHEA:19878"/>
    </physiologicalReaction>
</comment>
<keyword evidence="4" id="KW-0418">Kinase</keyword>
<organism evidence="11 12">
    <name type="scientific">Plectus sambesii</name>
    <dbReference type="NCBI Taxonomy" id="2011161"/>
    <lineage>
        <taxon>Eukaryota</taxon>
        <taxon>Metazoa</taxon>
        <taxon>Ecdysozoa</taxon>
        <taxon>Nematoda</taxon>
        <taxon>Chromadorea</taxon>
        <taxon>Plectida</taxon>
        <taxon>Plectina</taxon>
        <taxon>Plectoidea</taxon>
        <taxon>Plectidae</taxon>
        <taxon>Plectus</taxon>
    </lineage>
</organism>
<evidence type="ECO:0000259" key="9">
    <source>
        <dbReference type="PROSITE" id="PS50290"/>
    </source>
</evidence>
<dbReference type="InterPro" id="IPR000403">
    <property type="entry name" value="PI3/4_kinase_cat_dom"/>
</dbReference>
<evidence type="ECO:0000313" key="11">
    <source>
        <dbReference type="Proteomes" id="UP000887566"/>
    </source>
</evidence>
<evidence type="ECO:0000256" key="3">
    <source>
        <dbReference type="ARBA" id="ARBA00022679"/>
    </source>
</evidence>
<reference evidence="12" key="1">
    <citation type="submission" date="2022-11" db="UniProtKB">
        <authorList>
            <consortium name="WormBaseParasite"/>
        </authorList>
    </citation>
    <scope>IDENTIFICATION</scope>
</reference>
<proteinExistence type="predicted"/>
<dbReference type="InterPro" id="IPR057754">
    <property type="entry name" value="PI4-kinase_beta/PIK1_cat"/>
</dbReference>
<dbReference type="Pfam" id="PF00454">
    <property type="entry name" value="PI3_PI4_kinase"/>
    <property type="match status" value="1"/>
</dbReference>
<dbReference type="Pfam" id="PF21245">
    <property type="entry name" value="PI4KB-PIK1_PIK"/>
    <property type="match status" value="1"/>
</dbReference>
<dbReference type="SUPFAM" id="SSF56112">
    <property type="entry name" value="Protein kinase-like (PK-like)"/>
    <property type="match status" value="1"/>
</dbReference>
<dbReference type="GO" id="GO:0048015">
    <property type="term" value="P:phosphatidylinositol-mediated signaling"/>
    <property type="evidence" value="ECO:0007669"/>
    <property type="project" value="TreeGrafter"/>
</dbReference>
<protein>
    <recommendedName>
        <fullName evidence="7">Phosphatidylinositol 4-kinase beta</fullName>
        <ecNumber evidence="2">2.7.1.67</ecNumber>
    </recommendedName>
</protein>
<dbReference type="InterPro" id="IPR018936">
    <property type="entry name" value="PI3/4_kinase_CS"/>
</dbReference>
<dbReference type="PROSITE" id="PS51545">
    <property type="entry name" value="PIK_HELICAL"/>
    <property type="match status" value="1"/>
</dbReference>
<comment type="subcellular location">
    <subcellularLocation>
        <location evidence="1">Mitochondrion outer membrane</location>
        <topology evidence="1">Peripheral membrane protein</topology>
    </subcellularLocation>
    <subcellularLocation>
        <location evidence="6">Rough endoplasmic reticulum membrane</location>
        <topology evidence="6">Peripheral membrane protein</topology>
    </subcellularLocation>
</comment>
<feature type="domain" description="PI3K/PI4K catalytic" evidence="9">
    <location>
        <begin position="572"/>
        <end position="846"/>
    </location>
</feature>
<feature type="region of interest" description="Disordered" evidence="8">
    <location>
        <begin position="41"/>
        <end position="69"/>
    </location>
</feature>
<dbReference type="InterPro" id="IPR001263">
    <property type="entry name" value="PI3K_accessory_dom"/>
</dbReference>
<dbReference type="GO" id="GO:0005741">
    <property type="term" value="C:mitochondrial outer membrane"/>
    <property type="evidence" value="ECO:0007669"/>
    <property type="project" value="UniProtKB-SubCell"/>
</dbReference>
<evidence type="ECO:0000313" key="12">
    <source>
        <dbReference type="WBParaSite" id="PSAMB.scaffold1975size26313.g15819.t1"/>
    </source>
</evidence>